<accession>A0A941EQZ4</accession>
<dbReference type="Proteomes" id="UP000675781">
    <property type="component" value="Unassembled WGS sequence"/>
</dbReference>
<organism evidence="1 2">
    <name type="scientific">Actinospica durhamensis</name>
    <dbReference type="NCBI Taxonomy" id="1508375"/>
    <lineage>
        <taxon>Bacteria</taxon>
        <taxon>Bacillati</taxon>
        <taxon>Actinomycetota</taxon>
        <taxon>Actinomycetes</taxon>
        <taxon>Catenulisporales</taxon>
        <taxon>Actinospicaceae</taxon>
        <taxon>Actinospica</taxon>
    </lineage>
</organism>
<name>A0A941EQZ4_9ACTN</name>
<proteinExistence type="predicted"/>
<evidence type="ECO:0000313" key="2">
    <source>
        <dbReference type="Proteomes" id="UP000675781"/>
    </source>
</evidence>
<evidence type="ECO:0000313" key="1">
    <source>
        <dbReference type="EMBL" id="MBR7835825.1"/>
    </source>
</evidence>
<reference evidence="1" key="1">
    <citation type="submission" date="2021-04" db="EMBL/GenBank/DDBJ databases">
        <title>Genome based classification of Actinospica acidithermotolerans sp. nov., an actinobacterium isolated from an Indonesian hot spring.</title>
        <authorList>
            <person name="Kusuma A.B."/>
            <person name="Putra K.E."/>
            <person name="Nafisah S."/>
            <person name="Loh J."/>
            <person name="Nouioui I."/>
            <person name="Goodfellow M."/>
        </authorList>
    </citation>
    <scope>NUCLEOTIDE SEQUENCE</scope>
    <source>
        <strain evidence="1">CSCA 57</strain>
    </source>
</reference>
<gene>
    <name evidence="1" type="ORF">KDL01_21305</name>
</gene>
<dbReference type="InterPro" id="IPR045596">
    <property type="entry name" value="DUF6459"/>
</dbReference>
<protein>
    <submittedName>
        <fullName evidence="1">Uncharacterized protein</fullName>
    </submittedName>
</protein>
<dbReference type="EMBL" id="JAGSOG010000111">
    <property type="protein sequence ID" value="MBR7835825.1"/>
    <property type="molecule type" value="Genomic_DNA"/>
</dbReference>
<sequence length="178" mass="19618">MLEDDTYFITEVRFPDSRLQRTAGTLSEWGGTGAVPGQRGWLRSWVTGWTHRLEVDPRGLATPEPTAGVGRLAEAVVDVLLERRPVEQMRRWLSRDVAGLLTAPGTRRGPARFAARSMIRSVRLHQPAAGIVETTVVVQDGTRVRAVALRFEQAVPSAPVAAQGRCGFDWLCTALQFN</sequence>
<comment type="caution">
    <text evidence="1">The sequence shown here is derived from an EMBL/GenBank/DDBJ whole genome shotgun (WGS) entry which is preliminary data.</text>
</comment>
<dbReference type="Pfam" id="PF20060">
    <property type="entry name" value="DUF6459"/>
    <property type="match status" value="1"/>
</dbReference>
<dbReference type="AlphaFoldDB" id="A0A941EQZ4"/>
<keyword evidence="2" id="KW-1185">Reference proteome</keyword>
<dbReference type="RefSeq" id="WP_212530317.1">
    <property type="nucleotide sequence ID" value="NZ_JAGSOG010000111.1"/>
</dbReference>